<sequence length="85" mass="10050">MMYSKEEQRRLAELMLELERQPVAQARTGIKPRFITLQEWAATTFSKVPHNNTLLRWVHEGRIHPQPEKIGRIWRVKPAAVYKAD</sequence>
<dbReference type="EMBL" id="JALJZU010000001">
    <property type="protein sequence ID" value="MCP2007026.1"/>
    <property type="molecule type" value="Genomic_DNA"/>
</dbReference>
<evidence type="ECO:0000259" key="3">
    <source>
        <dbReference type="Pfam" id="PF07825"/>
    </source>
</evidence>
<keyword evidence="5" id="KW-1185">Reference proteome</keyword>
<evidence type="ECO:0000256" key="1">
    <source>
        <dbReference type="ARBA" id="ARBA00023125"/>
    </source>
</evidence>
<gene>
    <name evidence="4" type="ORF">L1274_000714</name>
</gene>
<dbReference type="InterPro" id="IPR012884">
    <property type="entry name" value="Excisionase-like"/>
</dbReference>
<evidence type="ECO:0000313" key="5">
    <source>
        <dbReference type="Proteomes" id="UP001162889"/>
    </source>
</evidence>
<protein>
    <recommendedName>
        <fullName evidence="3">Excisionase-like domain-containing protein</fullName>
    </recommendedName>
</protein>
<name>A0ABT1GDJ4_9BURK</name>
<dbReference type="Pfam" id="PF07825">
    <property type="entry name" value="Exc"/>
    <property type="match status" value="1"/>
</dbReference>
<proteinExistence type="predicted"/>
<accession>A0ABT1GDJ4</accession>
<reference evidence="4" key="1">
    <citation type="submission" date="2022-03" db="EMBL/GenBank/DDBJ databases">
        <title>Genome Encyclopedia of Bacteria and Archaea VI: Functional Genomics of Type Strains.</title>
        <authorList>
            <person name="Whitman W."/>
        </authorList>
    </citation>
    <scope>NUCLEOTIDE SEQUENCE</scope>
    <source>
        <strain evidence="4">HSC-15S17</strain>
    </source>
</reference>
<dbReference type="SUPFAM" id="SSF46955">
    <property type="entry name" value="Putative DNA-binding domain"/>
    <property type="match status" value="1"/>
</dbReference>
<dbReference type="Gene3D" id="1.10.1660.20">
    <property type="match status" value="1"/>
</dbReference>
<evidence type="ECO:0000313" key="4">
    <source>
        <dbReference type="EMBL" id="MCP2007026.1"/>
    </source>
</evidence>
<dbReference type="InterPro" id="IPR038137">
    <property type="entry name" value="Excisionase-like_sf"/>
</dbReference>
<dbReference type="Proteomes" id="UP001162889">
    <property type="component" value="Unassembled WGS sequence"/>
</dbReference>
<dbReference type="InterPro" id="IPR009061">
    <property type="entry name" value="DNA-bd_dom_put_sf"/>
</dbReference>
<organism evidence="4 5">
    <name type="scientific">Duganella violaceipulchra</name>
    <dbReference type="NCBI Taxonomy" id="2849652"/>
    <lineage>
        <taxon>Bacteria</taxon>
        <taxon>Pseudomonadati</taxon>
        <taxon>Pseudomonadota</taxon>
        <taxon>Betaproteobacteria</taxon>
        <taxon>Burkholderiales</taxon>
        <taxon>Oxalobacteraceae</taxon>
        <taxon>Telluria group</taxon>
        <taxon>Duganella</taxon>
    </lineage>
</organism>
<keyword evidence="1" id="KW-0238">DNA-binding</keyword>
<keyword evidence="2" id="KW-0233">DNA recombination</keyword>
<feature type="domain" description="Excisionase-like" evidence="3">
    <location>
        <begin position="35"/>
        <end position="83"/>
    </location>
</feature>
<comment type="caution">
    <text evidence="4">The sequence shown here is derived from an EMBL/GenBank/DDBJ whole genome shotgun (WGS) entry which is preliminary data.</text>
</comment>
<dbReference type="RefSeq" id="WP_229224796.1">
    <property type="nucleotide sequence ID" value="NZ_JAHTGR010000006.1"/>
</dbReference>
<evidence type="ECO:0000256" key="2">
    <source>
        <dbReference type="ARBA" id="ARBA00023172"/>
    </source>
</evidence>